<gene>
    <name evidence="3" type="ORF">HHL21_16810</name>
</gene>
<dbReference type="Proteomes" id="UP000583752">
    <property type="component" value="Unassembled WGS sequence"/>
</dbReference>
<dbReference type="SMART" id="SM00854">
    <property type="entry name" value="PGA_cap"/>
    <property type="match status" value="1"/>
</dbReference>
<dbReference type="InterPro" id="IPR052169">
    <property type="entry name" value="CW_Biosynth-Accessory"/>
</dbReference>
<dbReference type="Gene3D" id="3.60.21.10">
    <property type="match status" value="1"/>
</dbReference>
<evidence type="ECO:0000313" key="3">
    <source>
        <dbReference type="EMBL" id="NML62709.1"/>
    </source>
</evidence>
<proteinExistence type="inferred from homology"/>
<accession>A0A848HRH9</accession>
<name>A0A848HRH9_9BURK</name>
<dbReference type="InterPro" id="IPR019079">
    <property type="entry name" value="Capsule_synth_CapA"/>
</dbReference>
<reference evidence="3 4" key="1">
    <citation type="submission" date="2020-04" db="EMBL/GenBank/DDBJ databases">
        <title>Massilia sp. RP-1-19 isolated from soil.</title>
        <authorList>
            <person name="Dahal R.H."/>
        </authorList>
    </citation>
    <scope>NUCLEOTIDE SEQUENCE [LARGE SCALE GENOMIC DNA]</scope>
    <source>
        <strain evidence="3 4">RP-1-19</strain>
    </source>
</reference>
<dbReference type="Pfam" id="PF09587">
    <property type="entry name" value="PGA_cap"/>
    <property type="match status" value="1"/>
</dbReference>
<organism evidence="3 4">
    <name type="scientific">Massilia polaris</name>
    <dbReference type="NCBI Taxonomy" id="2728846"/>
    <lineage>
        <taxon>Bacteria</taxon>
        <taxon>Pseudomonadati</taxon>
        <taxon>Pseudomonadota</taxon>
        <taxon>Betaproteobacteria</taxon>
        <taxon>Burkholderiales</taxon>
        <taxon>Oxalobacteraceae</taxon>
        <taxon>Telluria group</taxon>
        <taxon>Massilia</taxon>
    </lineage>
</organism>
<dbReference type="PANTHER" id="PTHR33393:SF11">
    <property type="entry name" value="POLYGLUTAMINE SYNTHESIS ACCESSORY PROTEIN RV0574C-RELATED"/>
    <property type="match status" value="1"/>
</dbReference>
<dbReference type="EMBL" id="JABBGG010000010">
    <property type="protein sequence ID" value="NML62709.1"/>
    <property type="molecule type" value="Genomic_DNA"/>
</dbReference>
<dbReference type="InterPro" id="IPR029052">
    <property type="entry name" value="Metallo-depent_PP-like"/>
</dbReference>
<comment type="similarity">
    <text evidence="1">Belongs to the CapA family.</text>
</comment>
<sequence length="345" mass="37732">MLPGTHAAKPLLRLMFGGDVMLGRTVSAWIRRLGPHYPLRGVARQLRDADLAIVNLECAITASVQRWKGAPKAFYFGAPLAAVHALSDSSIDLVSLANNHILDFEFQGLADTLRQLHAQGIGNAGAGADIRQALAPAIVERNGTRFAMVAMCDHQADFAATNNRPGMAYIDFADESEALDLMEKALAPVRDAGVHWPILSLHWGPNMVPEPSPQFRRIAHAAIEMGWKILFGHSAHIFHGVEIYRGCPILYAAGDLVDDYAVDPVLRNDHQLMFEMEIGGGAVQRIVLHPVWIADCQARPATGAQYEFIAKRITALCDAMDTPVNRFHEQLWIDAVPEKLGTQGG</sequence>
<evidence type="ECO:0000259" key="2">
    <source>
        <dbReference type="SMART" id="SM00854"/>
    </source>
</evidence>
<evidence type="ECO:0000313" key="4">
    <source>
        <dbReference type="Proteomes" id="UP000583752"/>
    </source>
</evidence>
<comment type="caution">
    <text evidence="3">The sequence shown here is derived from an EMBL/GenBank/DDBJ whole genome shotgun (WGS) entry which is preliminary data.</text>
</comment>
<protein>
    <submittedName>
        <fullName evidence="3">CapA family protein</fullName>
    </submittedName>
</protein>
<dbReference type="PANTHER" id="PTHR33393">
    <property type="entry name" value="POLYGLUTAMINE SYNTHESIS ACCESSORY PROTEIN RV0574C-RELATED"/>
    <property type="match status" value="1"/>
</dbReference>
<evidence type="ECO:0000256" key="1">
    <source>
        <dbReference type="ARBA" id="ARBA00005662"/>
    </source>
</evidence>
<dbReference type="CDD" id="cd07381">
    <property type="entry name" value="MPP_CapA"/>
    <property type="match status" value="1"/>
</dbReference>
<keyword evidence="4" id="KW-1185">Reference proteome</keyword>
<dbReference type="RefSeq" id="WP_169467961.1">
    <property type="nucleotide sequence ID" value="NZ_JABBGG010000010.1"/>
</dbReference>
<dbReference type="SUPFAM" id="SSF56300">
    <property type="entry name" value="Metallo-dependent phosphatases"/>
    <property type="match status" value="1"/>
</dbReference>
<feature type="domain" description="Capsule synthesis protein CapA" evidence="2">
    <location>
        <begin position="13"/>
        <end position="260"/>
    </location>
</feature>
<dbReference type="AlphaFoldDB" id="A0A848HRH9"/>